<dbReference type="eggNOG" id="COG0515">
    <property type="taxonomic scope" value="Bacteria"/>
</dbReference>
<name>C6WPF4_ACTMD</name>
<dbReference type="OrthoDB" id="3679634at2"/>
<dbReference type="KEGG" id="ami:Amir_4829"/>
<dbReference type="Proteomes" id="UP000002213">
    <property type="component" value="Chromosome"/>
</dbReference>
<keyword evidence="2" id="KW-1185">Reference proteome</keyword>
<evidence type="ECO:0000313" key="1">
    <source>
        <dbReference type="EMBL" id="ACU38656.1"/>
    </source>
</evidence>
<dbReference type="RefSeq" id="WP_015803543.1">
    <property type="nucleotide sequence ID" value="NC_013093.1"/>
</dbReference>
<accession>C6WPF4</accession>
<evidence type="ECO:0000313" key="2">
    <source>
        <dbReference type="Proteomes" id="UP000002213"/>
    </source>
</evidence>
<proteinExistence type="predicted"/>
<sequence>MIDLNLDDLDLVGPASSLAMQLVLTIGTGGDIESDWLPLSSKQCLNGWLPAKGAPEVASENRVGCYGEHDVQLMESFLAGKKPQEDEPYPSLAELTRIGGTKCTSVFHSSDVKGEDKEKALRYWVLVPTEEAWWMRVENGHRFSNRVVHCLVGRGDGAKTAEPLMTE</sequence>
<dbReference type="HOGENOM" id="CLU_1591091_0_0_11"/>
<reference evidence="1 2" key="1">
    <citation type="journal article" date="2009" name="Stand. Genomic Sci.">
        <title>Complete genome sequence of Actinosynnema mirum type strain (101).</title>
        <authorList>
            <person name="Land M."/>
            <person name="Lapidus A."/>
            <person name="Mayilraj S."/>
            <person name="Chen F."/>
            <person name="Copeland A."/>
            <person name="Del Rio T.G."/>
            <person name="Nolan M."/>
            <person name="Lucas S."/>
            <person name="Tice H."/>
            <person name="Cheng J.F."/>
            <person name="Chertkov O."/>
            <person name="Bruce D."/>
            <person name="Goodwin L."/>
            <person name="Pitluck S."/>
            <person name="Rohde M."/>
            <person name="Goker M."/>
            <person name="Pati A."/>
            <person name="Ivanova N."/>
            <person name="Mavromatis K."/>
            <person name="Chen A."/>
            <person name="Palaniappan K."/>
            <person name="Hauser L."/>
            <person name="Chang Y.J."/>
            <person name="Jeffries C.C."/>
            <person name="Brettin T."/>
            <person name="Detter J.C."/>
            <person name="Han C."/>
            <person name="Chain P."/>
            <person name="Tindall B.J."/>
            <person name="Bristow J."/>
            <person name="Eisen J.A."/>
            <person name="Markowitz V."/>
            <person name="Hugenholtz P."/>
            <person name="Kyrpides N.C."/>
            <person name="Klenk H.P."/>
        </authorList>
    </citation>
    <scope>NUCLEOTIDE SEQUENCE [LARGE SCALE GENOMIC DNA]</scope>
    <source>
        <strain evidence="2">ATCC 29888 / DSM 43827 / JCM 3225 / NBRC 14064 / NCIMB 13271 / NRRL B-12336 / IMRU 3971 / 101</strain>
    </source>
</reference>
<dbReference type="EMBL" id="CP001630">
    <property type="protein sequence ID" value="ACU38656.1"/>
    <property type="molecule type" value="Genomic_DNA"/>
</dbReference>
<dbReference type="AlphaFoldDB" id="C6WPF4"/>
<gene>
    <name evidence="1" type="ordered locus">Amir_4829</name>
</gene>
<protein>
    <submittedName>
        <fullName evidence="1">Uncharacterized protein</fullName>
    </submittedName>
</protein>
<dbReference type="STRING" id="446462.Amir_4829"/>
<organism evidence="1 2">
    <name type="scientific">Actinosynnema mirum (strain ATCC 29888 / DSM 43827 / JCM 3225 / NBRC 14064 / NCIMB 13271 / NRRL B-12336 / IMRU 3971 / 101)</name>
    <dbReference type="NCBI Taxonomy" id="446462"/>
    <lineage>
        <taxon>Bacteria</taxon>
        <taxon>Bacillati</taxon>
        <taxon>Actinomycetota</taxon>
        <taxon>Actinomycetes</taxon>
        <taxon>Pseudonocardiales</taxon>
        <taxon>Pseudonocardiaceae</taxon>
        <taxon>Actinosynnema</taxon>
    </lineage>
</organism>